<dbReference type="AlphaFoldDB" id="A0A2G5SAB2"/>
<dbReference type="PANTHER" id="PTHR35015">
    <property type="entry name" value="PROTEIN CBR-OSM-7-RELATED"/>
    <property type="match status" value="1"/>
</dbReference>
<dbReference type="Proteomes" id="UP000230233">
    <property type="component" value="Unassembled WGS sequence"/>
</dbReference>
<reference evidence="3" key="1">
    <citation type="submission" date="2017-10" db="EMBL/GenBank/DDBJ databases">
        <title>Rapid genome shrinkage in a self-fertile nematode reveals novel sperm competition proteins.</title>
        <authorList>
            <person name="Yin D."/>
            <person name="Schwarz E.M."/>
            <person name="Thomas C.G."/>
            <person name="Felde R.L."/>
            <person name="Korf I.F."/>
            <person name="Cutter A.D."/>
            <person name="Schartner C.M."/>
            <person name="Ralston E.J."/>
            <person name="Meyer B.J."/>
            <person name="Haag E.S."/>
        </authorList>
    </citation>
    <scope>NUCLEOTIDE SEQUENCE [LARGE SCALE GENOMIC DNA]</scope>
    <source>
        <strain evidence="3">JU1422</strain>
    </source>
</reference>
<proteinExistence type="predicted"/>
<name>A0A2G5SAB2_9PELO</name>
<protein>
    <submittedName>
        <fullName evidence="2">Uncharacterized protein</fullName>
    </submittedName>
</protein>
<evidence type="ECO:0000313" key="3">
    <source>
        <dbReference type="Proteomes" id="UP000230233"/>
    </source>
</evidence>
<feature type="signal peptide" evidence="1">
    <location>
        <begin position="1"/>
        <end position="19"/>
    </location>
</feature>
<keyword evidence="3" id="KW-1185">Reference proteome</keyword>
<dbReference type="OrthoDB" id="5774669at2759"/>
<gene>
    <name evidence="2" type="ORF">B9Z55_028704</name>
</gene>
<feature type="chain" id="PRO_5013707320" evidence="1">
    <location>
        <begin position="20"/>
        <end position="188"/>
    </location>
</feature>
<keyword evidence="1" id="KW-0732">Signal</keyword>
<dbReference type="GO" id="GO:0005112">
    <property type="term" value="F:Notch binding"/>
    <property type="evidence" value="ECO:0007669"/>
    <property type="project" value="TreeGrafter"/>
</dbReference>
<dbReference type="PANTHER" id="PTHR35015:SF1">
    <property type="entry name" value="NOTCH LIGAND OSM-11"/>
    <property type="match status" value="1"/>
</dbReference>
<evidence type="ECO:0000313" key="2">
    <source>
        <dbReference type="EMBL" id="PIC12005.1"/>
    </source>
</evidence>
<organism evidence="2 3">
    <name type="scientific">Caenorhabditis nigoni</name>
    <dbReference type="NCBI Taxonomy" id="1611254"/>
    <lineage>
        <taxon>Eukaryota</taxon>
        <taxon>Metazoa</taxon>
        <taxon>Ecdysozoa</taxon>
        <taxon>Nematoda</taxon>
        <taxon>Chromadorea</taxon>
        <taxon>Rhabditida</taxon>
        <taxon>Rhabditina</taxon>
        <taxon>Rhabditomorpha</taxon>
        <taxon>Rhabditoidea</taxon>
        <taxon>Rhabditidae</taxon>
        <taxon>Peloderinae</taxon>
        <taxon>Caenorhabditis</taxon>
    </lineage>
</organism>
<dbReference type="GO" id="GO:0045747">
    <property type="term" value="P:positive regulation of Notch signaling pathway"/>
    <property type="evidence" value="ECO:0007669"/>
    <property type="project" value="TreeGrafter"/>
</dbReference>
<evidence type="ECO:0000256" key="1">
    <source>
        <dbReference type="SAM" id="SignalP"/>
    </source>
</evidence>
<comment type="caution">
    <text evidence="2">The sequence shown here is derived from an EMBL/GenBank/DDBJ whole genome shotgun (WGS) entry which is preliminary data.</text>
</comment>
<accession>A0A2G5SAB2</accession>
<dbReference type="STRING" id="1611254.A0A2G5SAB2"/>
<sequence>MKLSCVLFVFVAMIGLTQANPVRVRREAAGVYCIKHFEHFQKYCGDENFLATRDLLPKIVKFCPAYQKHCAVGKAGVVELPDLGSQLVLPPSIERASKFDRLLDLPMSDDKDVFTSSKFSPAKSTRLTAAIVATCTSDCKDPQCTDECKCAHTHPKVHATCNPPSSAAMAQTCQRWYAKCTMFAPVQY</sequence>
<dbReference type="GO" id="GO:0005615">
    <property type="term" value="C:extracellular space"/>
    <property type="evidence" value="ECO:0007669"/>
    <property type="project" value="TreeGrafter"/>
</dbReference>
<dbReference type="InterPro" id="IPR053124">
    <property type="entry name" value="Notch_signaling_modulators"/>
</dbReference>
<dbReference type="EMBL" id="PDUG01000030">
    <property type="protein sequence ID" value="PIC12005.1"/>
    <property type="molecule type" value="Genomic_DNA"/>
</dbReference>